<keyword evidence="6 7" id="KW-0472">Membrane</keyword>
<feature type="transmembrane region" description="Helical" evidence="7">
    <location>
        <begin position="84"/>
        <end position="101"/>
    </location>
</feature>
<dbReference type="NCBIfam" id="TIGR01297">
    <property type="entry name" value="CDF"/>
    <property type="match status" value="1"/>
</dbReference>
<evidence type="ECO:0000313" key="9">
    <source>
        <dbReference type="EMBL" id="MEQ2424688.1"/>
    </source>
</evidence>
<name>A0ABV1D2V2_9FIRM</name>
<dbReference type="RefSeq" id="WP_025486561.1">
    <property type="nucleotide sequence ID" value="NZ_JAJFDX010000001.1"/>
</dbReference>
<dbReference type="SUPFAM" id="SSF161111">
    <property type="entry name" value="Cation efflux protein transmembrane domain-like"/>
    <property type="match status" value="1"/>
</dbReference>
<feature type="transmembrane region" description="Helical" evidence="7">
    <location>
        <begin position="175"/>
        <end position="197"/>
    </location>
</feature>
<comment type="subcellular location">
    <subcellularLocation>
        <location evidence="1">Membrane</location>
        <topology evidence="1">Multi-pass membrane protein</topology>
    </subcellularLocation>
</comment>
<evidence type="ECO:0000313" key="10">
    <source>
        <dbReference type="Proteomes" id="UP001454086"/>
    </source>
</evidence>
<evidence type="ECO:0000256" key="5">
    <source>
        <dbReference type="ARBA" id="ARBA00022989"/>
    </source>
</evidence>
<keyword evidence="3" id="KW-0813">Transport</keyword>
<dbReference type="PANTHER" id="PTHR43840:SF15">
    <property type="entry name" value="MITOCHONDRIAL METAL TRANSPORTER 1-RELATED"/>
    <property type="match status" value="1"/>
</dbReference>
<feature type="transmembrane region" description="Helical" evidence="7">
    <location>
        <begin position="121"/>
        <end position="141"/>
    </location>
</feature>
<evidence type="ECO:0000256" key="7">
    <source>
        <dbReference type="SAM" id="Phobius"/>
    </source>
</evidence>
<dbReference type="PANTHER" id="PTHR43840">
    <property type="entry name" value="MITOCHONDRIAL METAL TRANSPORTER 1-RELATED"/>
    <property type="match status" value="1"/>
</dbReference>
<dbReference type="InterPro" id="IPR027469">
    <property type="entry name" value="Cation_efflux_TMD_sf"/>
</dbReference>
<dbReference type="Proteomes" id="UP001454086">
    <property type="component" value="Unassembled WGS sequence"/>
</dbReference>
<dbReference type="InterPro" id="IPR002524">
    <property type="entry name" value="Cation_efflux"/>
</dbReference>
<evidence type="ECO:0000256" key="2">
    <source>
        <dbReference type="ARBA" id="ARBA00008114"/>
    </source>
</evidence>
<evidence type="ECO:0000256" key="6">
    <source>
        <dbReference type="ARBA" id="ARBA00023136"/>
    </source>
</evidence>
<dbReference type="Pfam" id="PF01545">
    <property type="entry name" value="Cation_efflux"/>
    <property type="match status" value="1"/>
</dbReference>
<evidence type="ECO:0000256" key="1">
    <source>
        <dbReference type="ARBA" id="ARBA00004141"/>
    </source>
</evidence>
<dbReference type="EMBL" id="JBBMFM010000017">
    <property type="protein sequence ID" value="MEQ2424688.1"/>
    <property type="molecule type" value="Genomic_DNA"/>
</dbReference>
<evidence type="ECO:0000256" key="4">
    <source>
        <dbReference type="ARBA" id="ARBA00022692"/>
    </source>
</evidence>
<dbReference type="Gene3D" id="1.20.1510.10">
    <property type="entry name" value="Cation efflux protein transmembrane domain"/>
    <property type="match status" value="1"/>
</dbReference>
<accession>A0ABV1D2V2</accession>
<keyword evidence="4 7" id="KW-0812">Transmembrane</keyword>
<comment type="similarity">
    <text evidence="2">Belongs to the cation diffusion facilitator (CDF) transporter (TC 2.A.4) family.</text>
</comment>
<gene>
    <name evidence="9" type="ORF">WMQ36_06860</name>
</gene>
<keyword evidence="10" id="KW-1185">Reference proteome</keyword>
<reference evidence="9 10" key="1">
    <citation type="submission" date="2024-03" db="EMBL/GenBank/DDBJ databases">
        <title>Human intestinal bacterial collection.</title>
        <authorList>
            <person name="Pauvert C."/>
            <person name="Hitch T.C.A."/>
            <person name="Clavel T."/>
        </authorList>
    </citation>
    <scope>NUCLEOTIDE SEQUENCE [LARGE SCALE GENOMIC DNA]</scope>
    <source>
        <strain evidence="9 10">CLA-SR-H021</strain>
    </source>
</reference>
<evidence type="ECO:0000256" key="3">
    <source>
        <dbReference type="ARBA" id="ARBA00022448"/>
    </source>
</evidence>
<proteinExistence type="inferred from homology"/>
<dbReference type="InterPro" id="IPR050291">
    <property type="entry name" value="CDF_Transporter"/>
</dbReference>
<keyword evidence="5 7" id="KW-1133">Transmembrane helix</keyword>
<feature type="domain" description="Cation efflux protein transmembrane" evidence="8">
    <location>
        <begin position="20"/>
        <end position="212"/>
    </location>
</feature>
<comment type="caution">
    <text evidence="9">The sequence shown here is derived from an EMBL/GenBank/DDBJ whole genome shotgun (WGS) entry which is preliminary data.</text>
</comment>
<sequence length="296" mass="32262">MEQTLTQPMSRENLGARVGILSAAGNLLLFACKYTAGITCGNVAVLAEGYDNLMDALNSLLVLLGFRMSGRKGDSLHPYGHGRVEYVLGLIISMTIILAGVSMFRESIHWIRHPRDRSLPLLVYGVSLLSILVKCGMSAYTRHVNRELDSMALAACEQNEAADIKMTMLTIGSAALYSLTGLSADWIVGIMISVLVMKDGFQSFISHFTLLLGEGISGQQQSQIQAVFDARKELVTLKQIDFHDYGPERRIVSLQITVNPSCSQEEVNGCMDGIEGELRALGLSPVFSLSMEQILG</sequence>
<protein>
    <submittedName>
        <fullName evidence="9">Cation diffusion facilitator family transporter</fullName>
    </submittedName>
</protein>
<evidence type="ECO:0000259" key="8">
    <source>
        <dbReference type="Pfam" id="PF01545"/>
    </source>
</evidence>
<dbReference type="InterPro" id="IPR058533">
    <property type="entry name" value="Cation_efflux_TM"/>
</dbReference>
<organism evidence="9 10">
    <name type="scientific">Enterocloster hominis</name>
    <name type="common">ex Hitch et al. 2024</name>
    <dbReference type="NCBI Taxonomy" id="1917870"/>
    <lineage>
        <taxon>Bacteria</taxon>
        <taxon>Bacillati</taxon>
        <taxon>Bacillota</taxon>
        <taxon>Clostridia</taxon>
        <taxon>Lachnospirales</taxon>
        <taxon>Lachnospiraceae</taxon>
        <taxon>Enterocloster</taxon>
    </lineage>
</organism>